<evidence type="ECO:0000256" key="2">
    <source>
        <dbReference type="ARBA" id="ARBA00022670"/>
    </source>
</evidence>
<dbReference type="CDD" id="cd00190">
    <property type="entry name" value="Tryp_SPc"/>
    <property type="match status" value="1"/>
</dbReference>
<dbReference type="InterPro" id="IPR018114">
    <property type="entry name" value="TRYPSIN_HIS"/>
</dbReference>
<evidence type="ECO:0000256" key="7">
    <source>
        <dbReference type="SAM" id="SignalP"/>
    </source>
</evidence>
<dbReference type="PROSITE" id="PS50240">
    <property type="entry name" value="TRYPSIN_DOM"/>
    <property type="match status" value="1"/>
</dbReference>
<dbReference type="Proteomes" id="UP000770717">
    <property type="component" value="Unassembled WGS sequence"/>
</dbReference>
<evidence type="ECO:0000256" key="6">
    <source>
        <dbReference type="RuleBase" id="RU363034"/>
    </source>
</evidence>
<dbReference type="FunFam" id="2.40.10.10:FF:000010">
    <property type="entry name" value="Kallikrein related peptidase 11"/>
    <property type="match status" value="1"/>
</dbReference>
<evidence type="ECO:0000259" key="8">
    <source>
        <dbReference type="PROSITE" id="PS50240"/>
    </source>
</evidence>
<dbReference type="GO" id="GO:0004252">
    <property type="term" value="F:serine-type endopeptidase activity"/>
    <property type="evidence" value="ECO:0007669"/>
    <property type="project" value="InterPro"/>
</dbReference>
<dbReference type="InterPro" id="IPR033116">
    <property type="entry name" value="TRYPSIN_SER"/>
</dbReference>
<comment type="caution">
    <text evidence="9">The sequence shown here is derived from an EMBL/GenBank/DDBJ whole genome shotgun (WGS) entry which is preliminary data.</text>
</comment>
<dbReference type="InterPro" id="IPR009003">
    <property type="entry name" value="Peptidase_S1_PA"/>
</dbReference>
<dbReference type="SUPFAM" id="SSF50494">
    <property type="entry name" value="Trypsin-like serine proteases"/>
    <property type="match status" value="1"/>
</dbReference>
<keyword evidence="2 6" id="KW-0645">Protease</keyword>
<feature type="signal peptide" evidence="7">
    <location>
        <begin position="1"/>
        <end position="22"/>
    </location>
</feature>
<gene>
    <name evidence="9" type="ORF">GDO78_017627</name>
</gene>
<feature type="chain" id="PRO_5035145200" description="Peptidase S1 domain-containing protein" evidence="7">
    <location>
        <begin position="23"/>
        <end position="253"/>
    </location>
</feature>
<dbReference type="Pfam" id="PF00089">
    <property type="entry name" value="Trypsin"/>
    <property type="match status" value="1"/>
</dbReference>
<evidence type="ECO:0000256" key="3">
    <source>
        <dbReference type="ARBA" id="ARBA00022801"/>
    </source>
</evidence>
<keyword evidence="4 6" id="KW-0720">Serine protease</keyword>
<keyword evidence="7" id="KW-0732">Signal</keyword>
<organism evidence="9 10">
    <name type="scientific">Eleutherodactylus coqui</name>
    <name type="common">Puerto Rican coqui</name>
    <dbReference type="NCBI Taxonomy" id="57060"/>
    <lineage>
        <taxon>Eukaryota</taxon>
        <taxon>Metazoa</taxon>
        <taxon>Chordata</taxon>
        <taxon>Craniata</taxon>
        <taxon>Vertebrata</taxon>
        <taxon>Euteleostomi</taxon>
        <taxon>Amphibia</taxon>
        <taxon>Batrachia</taxon>
        <taxon>Anura</taxon>
        <taxon>Neobatrachia</taxon>
        <taxon>Hyloidea</taxon>
        <taxon>Eleutherodactylidae</taxon>
        <taxon>Eleutherodactylinae</taxon>
        <taxon>Eleutherodactylus</taxon>
        <taxon>Eleutherodactylus</taxon>
    </lineage>
</organism>
<keyword evidence="5" id="KW-1015">Disulfide bond</keyword>
<evidence type="ECO:0000313" key="9">
    <source>
        <dbReference type="EMBL" id="KAG9465860.1"/>
    </source>
</evidence>
<dbReference type="EMBL" id="WNTK01002617">
    <property type="protein sequence ID" value="KAG9465860.1"/>
    <property type="molecule type" value="Genomic_DNA"/>
</dbReference>
<dbReference type="SMART" id="SM00020">
    <property type="entry name" value="Tryp_SPc"/>
    <property type="match status" value="1"/>
</dbReference>
<evidence type="ECO:0000256" key="1">
    <source>
        <dbReference type="ARBA" id="ARBA00009228"/>
    </source>
</evidence>
<name>A0A8J6BLI6_ELECQ</name>
<dbReference type="GO" id="GO:0006508">
    <property type="term" value="P:proteolysis"/>
    <property type="evidence" value="ECO:0007669"/>
    <property type="project" value="UniProtKB-KW"/>
</dbReference>
<dbReference type="PANTHER" id="PTHR24271:SF90">
    <property type="entry name" value="PEPTIDASE S1 DOMAIN-CONTAINING PROTEIN"/>
    <property type="match status" value="1"/>
</dbReference>
<accession>A0A8J6BLI6</accession>
<dbReference type="InterPro" id="IPR043504">
    <property type="entry name" value="Peptidase_S1_PA_chymotrypsin"/>
</dbReference>
<sequence length="253" mass="27685">MEHVQLILVVCISSAFFISTPSAENFHHQIVGGNEAKPHSRPYIAHLKIGYGYCGGSLISPGWVLSAAHCNGDTVVILGAHDVSQPEATQQILGVESYHMHPEYDEEAAMPFNDVLLLKLSSQAEINEYVQTIPLPSSTMDLPKDTPCSVAGWGKIDQTHYTDKLFETNVTIVSRRLCRRYYPGLTEGMICAGSHSRITDSSQGDSGGPLVCDGALEGIVSFGYDHPPGVYARVGQYLEWIKQTISQYETPDL</sequence>
<dbReference type="InterPro" id="IPR001254">
    <property type="entry name" value="Trypsin_dom"/>
</dbReference>
<comment type="similarity">
    <text evidence="1">Belongs to the peptidase S1 family. Snake venom subfamily.</text>
</comment>
<dbReference type="Gene3D" id="2.40.10.10">
    <property type="entry name" value="Trypsin-like serine proteases"/>
    <property type="match status" value="2"/>
</dbReference>
<evidence type="ECO:0000313" key="10">
    <source>
        <dbReference type="Proteomes" id="UP000770717"/>
    </source>
</evidence>
<evidence type="ECO:0000256" key="5">
    <source>
        <dbReference type="ARBA" id="ARBA00023157"/>
    </source>
</evidence>
<dbReference type="PROSITE" id="PS00134">
    <property type="entry name" value="TRYPSIN_HIS"/>
    <property type="match status" value="1"/>
</dbReference>
<evidence type="ECO:0000256" key="4">
    <source>
        <dbReference type="ARBA" id="ARBA00022825"/>
    </source>
</evidence>
<dbReference type="InterPro" id="IPR001314">
    <property type="entry name" value="Peptidase_S1A"/>
</dbReference>
<feature type="domain" description="Peptidase S1" evidence="8">
    <location>
        <begin position="30"/>
        <end position="246"/>
    </location>
</feature>
<dbReference type="PRINTS" id="PR00722">
    <property type="entry name" value="CHYMOTRYPSIN"/>
</dbReference>
<dbReference type="PROSITE" id="PS00135">
    <property type="entry name" value="TRYPSIN_SER"/>
    <property type="match status" value="1"/>
</dbReference>
<proteinExistence type="inferred from homology"/>
<reference evidence="9" key="1">
    <citation type="thesis" date="2020" institute="ProQuest LLC" country="789 East Eisenhower Parkway, Ann Arbor, MI, USA">
        <title>Comparative Genomics and Chromosome Evolution.</title>
        <authorList>
            <person name="Mudd A.B."/>
        </authorList>
    </citation>
    <scope>NUCLEOTIDE SEQUENCE</scope>
    <source>
        <strain evidence="9">HN-11 Male</strain>
        <tissue evidence="9">Kidney and liver</tissue>
    </source>
</reference>
<keyword evidence="3 6" id="KW-0378">Hydrolase</keyword>
<dbReference type="OrthoDB" id="5565075at2759"/>
<dbReference type="AlphaFoldDB" id="A0A8J6BLI6"/>
<protein>
    <recommendedName>
        <fullName evidence="8">Peptidase S1 domain-containing protein</fullName>
    </recommendedName>
</protein>
<keyword evidence="10" id="KW-1185">Reference proteome</keyword>
<dbReference type="PANTHER" id="PTHR24271">
    <property type="entry name" value="KALLIKREIN-RELATED"/>
    <property type="match status" value="1"/>
</dbReference>